<dbReference type="OrthoDB" id="431454at2759"/>
<organism evidence="2 3">
    <name type="scientific">Pholiota conissans</name>
    <dbReference type="NCBI Taxonomy" id="109636"/>
    <lineage>
        <taxon>Eukaryota</taxon>
        <taxon>Fungi</taxon>
        <taxon>Dikarya</taxon>
        <taxon>Basidiomycota</taxon>
        <taxon>Agaricomycotina</taxon>
        <taxon>Agaricomycetes</taxon>
        <taxon>Agaricomycetidae</taxon>
        <taxon>Agaricales</taxon>
        <taxon>Agaricineae</taxon>
        <taxon>Strophariaceae</taxon>
        <taxon>Pholiota</taxon>
    </lineage>
</organism>
<evidence type="ECO:0000313" key="3">
    <source>
        <dbReference type="Proteomes" id="UP000807469"/>
    </source>
</evidence>
<dbReference type="SMART" id="SM00028">
    <property type="entry name" value="TPR"/>
    <property type="match status" value="8"/>
</dbReference>
<dbReference type="PANTHER" id="PTHR47691:SF3">
    <property type="entry name" value="HTH-TYPE TRANSCRIPTIONAL REGULATOR RV0890C-RELATED"/>
    <property type="match status" value="1"/>
</dbReference>
<dbReference type="InterPro" id="IPR011990">
    <property type="entry name" value="TPR-like_helical_dom_sf"/>
</dbReference>
<dbReference type="SUPFAM" id="SSF48452">
    <property type="entry name" value="TPR-like"/>
    <property type="match status" value="3"/>
</dbReference>
<dbReference type="InterPro" id="IPR059179">
    <property type="entry name" value="MLKL-like_MCAfunc"/>
</dbReference>
<dbReference type="Gene3D" id="1.20.930.20">
    <property type="entry name" value="Adaptor protein Cbl, N-terminal domain"/>
    <property type="match status" value="1"/>
</dbReference>
<dbReference type="SUPFAM" id="SSF52540">
    <property type="entry name" value="P-loop containing nucleoside triphosphate hydrolases"/>
    <property type="match status" value="1"/>
</dbReference>
<dbReference type="Gene3D" id="1.25.40.10">
    <property type="entry name" value="Tetratricopeptide repeat domain"/>
    <property type="match status" value="2"/>
</dbReference>
<dbReference type="InterPro" id="IPR027417">
    <property type="entry name" value="P-loop_NTPase"/>
</dbReference>
<dbReference type="CDD" id="cd21037">
    <property type="entry name" value="MLKL_NTD"/>
    <property type="match status" value="1"/>
</dbReference>
<evidence type="ECO:0000313" key="2">
    <source>
        <dbReference type="EMBL" id="KAF9477257.1"/>
    </source>
</evidence>
<sequence length="1103" mass="124639">MYAHSSINTPAMQTTYPNIENSVDASGSLADTVFALVKDVGETLTYIPIAKIFGGLILQIIKIRDEIKQNKQKCRELIDKVLGISKSVYEFLAEMKRLEEKAKLERLEGHLQKFQRTLSVVLEALEKHCERNFLKKLVNRDLEELNALDRQVDQLDRSLSRELLIDIKLEQVSGASPSQAYNIVPAQWRPKYSLDHVLPPKPELMVERDAQVDLALKVLLETDPSRIAILGGGGLGKTTLSRTLVHHPKILERYQLRYFLSCESILTAEDLLLSFRSMLRIEANTPTSLVIPAARHTLQFLPTLLCLDNFETPWEPPSNRDKVEDVLEAIADIPNLSLIITLRGEARPSKVVWSSPLLPPLSTLSLDGSKHVLQNIAEDHIVDEDTLKIVQAMEGIPLAVTLVSNLLRDGESSQSLWRRWSANHTHVLNTGGKGRHSNLERSIEMSIFSPRVQENSEDSRLMLAVLALLPDGVPADVKSLDNLQGHLNSYPHTITDHLQRLWASIIRQPERQYPRINDIHTAIRTLQAVSLVTVGNPVPRLRMLSPVRLFCQKALAKEITLILAQMTAYYTHLITIDDGIDLDNYDYDLPIIRVEIKNMTAIFQQALASTSSSGQDLTRLVNAILDLSRWWTFIGYHLRETLEITCSTVQRMRKNSRLYGQCLMALADACSIEGDYSEAQKVFKDAVKCFKSVRDSTEEVDALVRLSHALIDGGRLSDAYKVSNTGLELCIRKKDIVGEAFIWHTFGKLALQQQNWTLGESYTMSALATYENHNLFGPQAEANEILSCIRRNQGKFDEAEKFALASLEAGKKLKFPTFVALALCELGLVYHNSRNKITKAKPIFEKALKISKIHNYINIQIPIAQYLGAVYIFMDQFSEAVTLLTTYTARIKSGLRNQVALFRLLGIVYMSWGNPEKAKLYFDEEFILAQKLDLSTDLDLRWKATSYSDLGWYYLKAGKLDDAEKALASSGELGHWSAVEMRRQWVLGNIHLKKGQLDNAERSFNLAMVDARKAYHSFHQGIVLRSLASLHVKRGQLDLAVEKLHEALEIHRQVEWRFQQAVDLKRLGEAYISMGKIVEAEAAFKEEAELMDIVREARGIPNP</sequence>
<dbReference type="Proteomes" id="UP000807469">
    <property type="component" value="Unassembled WGS sequence"/>
</dbReference>
<evidence type="ECO:0000256" key="1">
    <source>
        <dbReference type="SAM" id="Coils"/>
    </source>
</evidence>
<dbReference type="InterPro" id="IPR036537">
    <property type="entry name" value="Adaptor_Cbl_N_dom_sf"/>
</dbReference>
<feature type="coiled-coil region" evidence="1">
    <location>
        <begin position="60"/>
        <end position="158"/>
    </location>
</feature>
<dbReference type="Gene3D" id="3.40.50.300">
    <property type="entry name" value="P-loop containing nucleotide triphosphate hydrolases"/>
    <property type="match status" value="1"/>
</dbReference>
<dbReference type="GO" id="GO:0007166">
    <property type="term" value="P:cell surface receptor signaling pathway"/>
    <property type="evidence" value="ECO:0007669"/>
    <property type="project" value="InterPro"/>
</dbReference>
<dbReference type="AlphaFoldDB" id="A0A9P5YX18"/>
<proteinExistence type="predicted"/>
<accession>A0A9P5YX18</accession>
<reference evidence="2" key="1">
    <citation type="submission" date="2020-11" db="EMBL/GenBank/DDBJ databases">
        <authorList>
            <consortium name="DOE Joint Genome Institute"/>
            <person name="Ahrendt S."/>
            <person name="Riley R."/>
            <person name="Andreopoulos W."/>
            <person name="Labutti K."/>
            <person name="Pangilinan J."/>
            <person name="Ruiz-Duenas F.J."/>
            <person name="Barrasa J.M."/>
            <person name="Sanchez-Garcia M."/>
            <person name="Camarero S."/>
            <person name="Miyauchi S."/>
            <person name="Serrano A."/>
            <person name="Linde D."/>
            <person name="Babiker R."/>
            <person name="Drula E."/>
            <person name="Ayuso-Fernandez I."/>
            <person name="Pacheco R."/>
            <person name="Padilla G."/>
            <person name="Ferreira P."/>
            <person name="Barriuso J."/>
            <person name="Kellner H."/>
            <person name="Castanera R."/>
            <person name="Alfaro M."/>
            <person name="Ramirez L."/>
            <person name="Pisabarro A.G."/>
            <person name="Kuo A."/>
            <person name="Tritt A."/>
            <person name="Lipzen A."/>
            <person name="He G."/>
            <person name="Yan M."/>
            <person name="Ng V."/>
            <person name="Cullen D."/>
            <person name="Martin F."/>
            <person name="Rosso M.-N."/>
            <person name="Henrissat B."/>
            <person name="Hibbett D."/>
            <person name="Martinez A.T."/>
            <person name="Grigoriev I.V."/>
        </authorList>
    </citation>
    <scope>NUCLEOTIDE SEQUENCE</scope>
    <source>
        <strain evidence="2">CIRM-BRFM 674</strain>
    </source>
</reference>
<gene>
    <name evidence="2" type="ORF">BDN70DRAFT_947765</name>
</gene>
<comment type="caution">
    <text evidence="2">The sequence shown here is derived from an EMBL/GenBank/DDBJ whole genome shotgun (WGS) entry which is preliminary data.</text>
</comment>
<dbReference type="InterPro" id="IPR019734">
    <property type="entry name" value="TPR_rpt"/>
</dbReference>
<protein>
    <submittedName>
        <fullName evidence="2">TPR-like protein</fullName>
    </submittedName>
</protein>
<dbReference type="PANTHER" id="PTHR47691">
    <property type="entry name" value="REGULATOR-RELATED"/>
    <property type="match status" value="1"/>
</dbReference>
<name>A0A9P5YX18_9AGAR</name>
<keyword evidence="1" id="KW-0175">Coiled coil</keyword>
<dbReference type="EMBL" id="MU155267">
    <property type="protein sequence ID" value="KAF9477257.1"/>
    <property type="molecule type" value="Genomic_DNA"/>
</dbReference>
<keyword evidence="3" id="KW-1185">Reference proteome</keyword>